<dbReference type="GO" id="GO:0016887">
    <property type="term" value="F:ATP hydrolysis activity"/>
    <property type="evidence" value="ECO:0007669"/>
    <property type="project" value="InterPro"/>
</dbReference>
<feature type="compositionally biased region" description="Basic and acidic residues" evidence="10">
    <location>
        <begin position="118"/>
        <end position="128"/>
    </location>
</feature>
<evidence type="ECO:0000313" key="12">
    <source>
        <dbReference type="EMBL" id="OUS42312.1"/>
    </source>
</evidence>
<dbReference type="EMBL" id="KZ155839">
    <property type="protein sequence ID" value="OUS42312.1"/>
    <property type="molecule type" value="Genomic_DNA"/>
</dbReference>
<organism evidence="12">
    <name type="scientific">Ostreococcus tauri</name>
    <name type="common">Marine green alga</name>
    <dbReference type="NCBI Taxonomy" id="70448"/>
    <lineage>
        <taxon>Eukaryota</taxon>
        <taxon>Viridiplantae</taxon>
        <taxon>Chlorophyta</taxon>
        <taxon>Mamiellophyceae</taxon>
        <taxon>Mamiellales</taxon>
        <taxon>Bathycoccaceae</taxon>
        <taxon>Ostreococcus</taxon>
    </lineage>
</organism>
<keyword evidence="3" id="KW-0547">Nucleotide-binding</keyword>
<dbReference type="eggNOG" id="KOG0735">
    <property type="taxonomic scope" value="Eukaryota"/>
</dbReference>
<comment type="subcellular location">
    <subcellularLocation>
        <location evidence="1">Membrane</location>
    </subcellularLocation>
</comment>
<comment type="similarity">
    <text evidence="2">Belongs to the AAA ATPase family.</text>
</comment>
<feature type="domain" description="AAA+ ATPase" evidence="11">
    <location>
        <begin position="945"/>
        <end position="1081"/>
    </location>
</feature>
<name>A0A1Y5I567_OSTTA</name>
<keyword evidence="4" id="KW-0378">Hydrolase</keyword>
<dbReference type="GO" id="GO:0005524">
    <property type="term" value="F:ATP binding"/>
    <property type="evidence" value="ECO:0007669"/>
    <property type="project" value="UniProtKB-KW"/>
</dbReference>
<dbReference type="InterPro" id="IPR050168">
    <property type="entry name" value="AAA_ATPase_domain"/>
</dbReference>
<dbReference type="Gene3D" id="3.40.50.300">
    <property type="entry name" value="P-loop containing nucleotide triphosphate hydrolases"/>
    <property type="match status" value="2"/>
</dbReference>
<dbReference type="InterPro" id="IPR003960">
    <property type="entry name" value="ATPase_AAA_CS"/>
</dbReference>
<evidence type="ECO:0000256" key="7">
    <source>
        <dbReference type="ARBA" id="ARBA00023136"/>
    </source>
</evidence>
<dbReference type="InterPro" id="IPR003959">
    <property type="entry name" value="ATPase_AAA_core"/>
</dbReference>
<accession>A0A1Y5I567</accession>
<evidence type="ECO:0000256" key="1">
    <source>
        <dbReference type="ARBA" id="ARBA00004370"/>
    </source>
</evidence>
<evidence type="ECO:0000256" key="9">
    <source>
        <dbReference type="ARBA" id="ARBA00034532"/>
    </source>
</evidence>
<dbReference type="Gene3D" id="3.10.330.10">
    <property type="match status" value="1"/>
</dbReference>
<reference evidence="12" key="1">
    <citation type="submission" date="2017-04" db="EMBL/GenBank/DDBJ databases">
        <title>Population genomics of picophytoplankton unveils novel chromosome hypervariability.</title>
        <authorList>
            <consortium name="DOE Joint Genome Institute"/>
            <person name="Blanc-Mathieu R."/>
            <person name="Krasovec M."/>
            <person name="Hebrard M."/>
            <person name="Yau S."/>
            <person name="Desgranges E."/>
            <person name="Martin J."/>
            <person name="Schackwitz W."/>
            <person name="Kuo A."/>
            <person name="Salin G."/>
            <person name="Donnadieu C."/>
            <person name="Desdevises Y."/>
            <person name="Sanchez-Ferandin S."/>
            <person name="Moreau H."/>
            <person name="Rivals E."/>
            <person name="Grigoriev I.V."/>
            <person name="Grimsley N."/>
            <person name="Eyre-Walker A."/>
            <person name="Piganeau G."/>
        </authorList>
    </citation>
    <scope>NUCLEOTIDE SEQUENCE [LARGE SCALE GENOMIC DNA]</scope>
    <source>
        <strain evidence="12">RCC 1115</strain>
    </source>
</reference>
<dbReference type="AlphaFoldDB" id="A0A1Y5I567"/>
<evidence type="ECO:0000256" key="8">
    <source>
        <dbReference type="ARBA" id="ARBA00032509"/>
    </source>
</evidence>
<dbReference type="SMART" id="SM00382">
    <property type="entry name" value="AAA"/>
    <property type="match status" value="2"/>
</dbReference>
<sequence length="1214" mass="133112">MPQGQLKSRVKTARGRRATVGKTTTTTGNRHGKIIKQRKGTFEKKPKKTAAVVARATSAAITREVNAKNELEFSRKATSSGGTFRVLRRPEGVELDPRLRGPKPKKAKPVVKTPGQLQKEKEAAKDAGGEYPRHVVLEFRDENSRGKPRVVHCAWAGGVTSGGETTREIGVPHALAELLDIQDGDDARLTFGAPSESATAESVTVSPLSADDWEAVLGQAEAMEATLLSQIGLAALGQAVPFYAPGGGKPLSLRVLSINPSDVAVVRLAPDTELIVEPWSKGEADDVDDLEEYLKDGIDLREWLKNYDETKTSTALRLQNPTGRCAELLHKRLRDISYDAREVGRFEQALEVPVTTSIAVSAATAKEHKMRHGSLVRVFKYSFEREFDLTRTDEDIPSLFLQVFVVEEEDVIAPKHVAMSQSAARSLALFQGDYVRIKECDEANVREPTTFTARLRPLLPPLPLDSMEERAPAADIFTKRRTLLSIANALGPAYTVVLGFNAADIDVDSKMTTKFLDDSARALFVSWMREQSSMHDSKSVILSSKTPVTFKLPNSGLHSVFELELKYPSSAQVESPDKPARVSLKSVVDGQVQIELGAPIRLPRKSPERNPAPGVTVWPRIADDGEFAHIPGAALRECTDEALKQLKVSLWFDAIKMHDDYGIGMCPGILVTGAKGRGRSRLVKSLCKQLAEDMKALSCVVEIDCANLPKPHIKTLEAIRAGFKAADERRPSICYLLNLEQACPAGGEEGEKADDNYHLSCLVAEEMIELSDADSVFFIATTSEREALCEPLREKDVFDYEFEVRKPNMDARRDVLLSYAAHREVLLHEEDADAFSQCTDGYDVGDLRVMIDRAMNTVMEREPEGVKRESLRITHADLTTAAKGYVPIDQAALAKSDGPRGEGVDNYTEGFDHIGGFDDIKAILDEAMALPARYPKIFAQCPLRLPSGVLLYGAPGSGKSALAKAAIVNAGLRSITIKGPELFSKYYGESEAELRRLFRRAQDAAPCALFFDEFESLVPRRGSSDGGVTDRMVNQFLTLLDGVDSLVGVFVICATSRPDVVDPALLRPGRLDHVLYLPMPDASHREAIMECVLRTRNVKCGPGVDLVAMARDMEGYSGADIDAFVSECENVASRRIIKSFLAESELDKEAQAPTEPPPIEVTDIKEAKKTAGKPSLSKETIRYFEGIHGEFRKSREPNAIIQGDVATKQTYAGL</sequence>
<dbReference type="SUPFAM" id="SSF54585">
    <property type="entry name" value="Cdc48 domain 2-like"/>
    <property type="match status" value="1"/>
</dbReference>
<dbReference type="InterPro" id="IPR027417">
    <property type="entry name" value="P-loop_NTPase"/>
</dbReference>
<keyword evidence="6" id="KW-0175">Coiled coil</keyword>
<evidence type="ECO:0000256" key="3">
    <source>
        <dbReference type="ARBA" id="ARBA00022741"/>
    </source>
</evidence>
<evidence type="ECO:0000256" key="10">
    <source>
        <dbReference type="SAM" id="MobiDB-lite"/>
    </source>
</evidence>
<feature type="compositionally biased region" description="Basic and acidic residues" evidence="10">
    <location>
        <begin position="88"/>
        <end position="99"/>
    </location>
</feature>
<feature type="domain" description="AAA+ ATPase" evidence="11">
    <location>
        <begin position="665"/>
        <end position="808"/>
    </location>
</feature>
<feature type="region of interest" description="Disordered" evidence="10">
    <location>
        <begin position="76"/>
        <end position="128"/>
    </location>
</feature>
<feature type="compositionally biased region" description="Basic residues" evidence="10">
    <location>
        <begin position="100"/>
        <end position="109"/>
    </location>
</feature>
<dbReference type="GO" id="GO:0016558">
    <property type="term" value="P:protein import into peroxisome matrix"/>
    <property type="evidence" value="ECO:0007669"/>
    <property type="project" value="TreeGrafter"/>
</dbReference>
<dbReference type="FunFam" id="3.40.50.300:FF:001025">
    <property type="entry name" value="ATPase family, AAA domain-containing 2B"/>
    <property type="match status" value="1"/>
</dbReference>
<dbReference type="PANTHER" id="PTHR23077:SF12">
    <property type="entry name" value="PEROXISOMAL ATPASE PEX1"/>
    <property type="match status" value="1"/>
</dbReference>
<feature type="region of interest" description="Disordered" evidence="10">
    <location>
        <begin position="1"/>
        <end position="29"/>
    </location>
</feature>
<gene>
    <name evidence="12" type="ORF">BE221DRAFT_142988</name>
</gene>
<dbReference type="Pfam" id="PF09495">
    <property type="entry name" value="DUF2462"/>
    <property type="match status" value="1"/>
</dbReference>
<dbReference type="GO" id="GO:0005778">
    <property type="term" value="C:peroxisomal membrane"/>
    <property type="evidence" value="ECO:0007669"/>
    <property type="project" value="TreeGrafter"/>
</dbReference>
<dbReference type="InterPro" id="IPR003593">
    <property type="entry name" value="AAA+_ATPase"/>
</dbReference>
<dbReference type="Proteomes" id="UP000195557">
    <property type="component" value="Unassembled WGS sequence"/>
</dbReference>
<dbReference type="Pfam" id="PF09262">
    <property type="entry name" value="PEX-1N"/>
    <property type="match status" value="1"/>
</dbReference>
<keyword evidence="7" id="KW-0472">Membrane</keyword>
<evidence type="ECO:0000259" key="11">
    <source>
        <dbReference type="SMART" id="SM00382"/>
    </source>
</evidence>
<feature type="compositionally biased region" description="Basic residues" evidence="10">
    <location>
        <begin position="8"/>
        <end position="19"/>
    </location>
</feature>
<protein>
    <recommendedName>
        <fullName evidence="9">Peroxisomal ATPase PEX1</fullName>
    </recommendedName>
    <alternativeName>
        <fullName evidence="8">Peroxin-1</fullName>
    </alternativeName>
</protein>
<feature type="compositionally biased region" description="Low complexity" evidence="10">
    <location>
        <begin position="20"/>
        <end position="29"/>
    </location>
</feature>
<dbReference type="Pfam" id="PF00004">
    <property type="entry name" value="AAA"/>
    <property type="match status" value="2"/>
</dbReference>
<dbReference type="InterPro" id="IPR019034">
    <property type="entry name" value="UPF0390"/>
</dbReference>
<keyword evidence="5" id="KW-0067">ATP-binding</keyword>
<dbReference type="SUPFAM" id="SSF52540">
    <property type="entry name" value="P-loop containing nucleoside triphosphate hydrolases"/>
    <property type="match status" value="2"/>
</dbReference>
<dbReference type="GO" id="GO:0005829">
    <property type="term" value="C:cytosol"/>
    <property type="evidence" value="ECO:0007669"/>
    <property type="project" value="TreeGrafter"/>
</dbReference>
<dbReference type="PROSITE" id="PS00674">
    <property type="entry name" value="AAA"/>
    <property type="match status" value="1"/>
</dbReference>
<dbReference type="PANTHER" id="PTHR23077">
    <property type="entry name" value="AAA-FAMILY ATPASE"/>
    <property type="match status" value="1"/>
</dbReference>
<dbReference type="Gene3D" id="1.10.8.60">
    <property type="match status" value="2"/>
</dbReference>
<proteinExistence type="inferred from homology"/>
<dbReference type="InterPro" id="IPR029067">
    <property type="entry name" value="CDC48_domain_2-like_sf"/>
</dbReference>
<evidence type="ECO:0000256" key="5">
    <source>
        <dbReference type="ARBA" id="ARBA00022840"/>
    </source>
</evidence>
<evidence type="ECO:0000256" key="4">
    <source>
        <dbReference type="ARBA" id="ARBA00022801"/>
    </source>
</evidence>
<evidence type="ECO:0000256" key="6">
    <source>
        <dbReference type="ARBA" id="ARBA00023054"/>
    </source>
</evidence>
<dbReference type="InterPro" id="IPR015342">
    <property type="entry name" value="PEX1-N_C-lobe"/>
</dbReference>
<evidence type="ECO:0000256" key="2">
    <source>
        <dbReference type="ARBA" id="ARBA00006914"/>
    </source>
</evidence>